<protein>
    <recommendedName>
        <fullName evidence="1">Phosphotyrosine protein phosphatase I domain-containing protein</fullName>
    </recommendedName>
</protein>
<reference evidence="3" key="1">
    <citation type="journal article" date="2019" name="Int. J. Syst. Evol. Microbiol.">
        <title>The Global Catalogue of Microorganisms (GCM) 10K type strain sequencing project: providing services to taxonomists for standard genome sequencing and annotation.</title>
        <authorList>
            <consortium name="The Broad Institute Genomics Platform"/>
            <consortium name="The Broad Institute Genome Sequencing Center for Infectious Disease"/>
            <person name="Wu L."/>
            <person name="Ma J."/>
        </authorList>
    </citation>
    <scope>NUCLEOTIDE SEQUENCE [LARGE SCALE GENOMIC DNA]</scope>
    <source>
        <strain evidence="3">CGMCC 4.7645</strain>
    </source>
</reference>
<dbReference type="InterPro" id="IPR023485">
    <property type="entry name" value="Ptyr_pPase"/>
</dbReference>
<proteinExistence type="predicted"/>
<dbReference type="Proteomes" id="UP001597417">
    <property type="component" value="Unassembled WGS sequence"/>
</dbReference>
<dbReference type="Gene3D" id="3.40.50.2300">
    <property type="match status" value="1"/>
</dbReference>
<dbReference type="Pfam" id="PF01451">
    <property type="entry name" value="LMWPc"/>
    <property type="match status" value="1"/>
</dbReference>
<evidence type="ECO:0000313" key="2">
    <source>
        <dbReference type="EMBL" id="MFD2417338.1"/>
    </source>
</evidence>
<dbReference type="InterPro" id="IPR036196">
    <property type="entry name" value="Ptyr_pPase_sf"/>
</dbReference>
<name>A0ABW5FQL9_9PSEU</name>
<gene>
    <name evidence="2" type="ORF">ACFSXZ_13495</name>
</gene>
<accession>A0ABW5FQL9</accession>
<organism evidence="2 3">
    <name type="scientific">Amycolatopsis pigmentata</name>
    <dbReference type="NCBI Taxonomy" id="450801"/>
    <lineage>
        <taxon>Bacteria</taxon>
        <taxon>Bacillati</taxon>
        <taxon>Actinomycetota</taxon>
        <taxon>Actinomycetes</taxon>
        <taxon>Pseudonocardiales</taxon>
        <taxon>Pseudonocardiaceae</taxon>
        <taxon>Amycolatopsis</taxon>
    </lineage>
</organism>
<dbReference type="RefSeq" id="WP_378265013.1">
    <property type="nucleotide sequence ID" value="NZ_JBHUKR010000007.1"/>
</dbReference>
<comment type="caution">
    <text evidence="2">The sequence shown here is derived from an EMBL/GenBank/DDBJ whole genome shotgun (WGS) entry which is preliminary data.</text>
</comment>
<keyword evidence="3" id="KW-1185">Reference proteome</keyword>
<dbReference type="SUPFAM" id="SSF52788">
    <property type="entry name" value="Phosphotyrosine protein phosphatases I"/>
    <property type="match status" value="1"/>
</dbReference>
<evidence type="ECO:0000259" key="1">
    <source>
        <dbReference type="SMART" id="SM00226"/>
    </source>
</evidence>
<feature type="domain" description="Phosphotyrosine protein phosphatase I" evidence="1">
    <location>
        <begin position="9"/>
        <end position="196"/>
    </location>
</feature>
<dbReference type="SMART" id="SM00226">
    <property type="entry name" value="LMWPc"/>
    <property type="match status" value="1"/>
</dbReference>
<evidence type="ECO:0000313" key="3">
    <source>
        <dbReference type="Proteomes" id="UP001597417"/>
    </source>
</evidence>
<dbReference type="EMBL" id="JBHUKR010000007">
    <property type="protein sequence ID" value="MFD2417338.1"/>
    <property type="molecule type" value="Genomic_DNA"/>
</dbReference>
<sequence length="217" mass="23107">MTLPSQSTFRILFVCTGGICRSAFAEILARHLLRERLGVVDAARFTVASAGTSAVLGATMHPFSRAELARWGLAGIARGFRSYPLDAPTVAGSDLVLTAERRHRKAAVELQPSALRTTFCLREMTRLAKAIRPDTLPGDPVERAKAAVAAARRLRGTALYVPPEEDAVPDPVSLGPGGHHHAAKLIEESLLGLIALLGSGNGGRTLSNRFPAIDSIR</sequence>